<name>A0A6G1LDR2_9PEZI</name>
<dbReference type="AlphaFoldDB" id="A0A6G1LDR2"/>
<protein>
    <submittedName>
        <fullName evidence="1">Uncharacterized protein</fullName>
    </submittedName>
</protein>
<proteinExistence type="predicted"/>
<sequence>PTITVTRSSQGFIAIPLCSLINAGNIEELLRFHVWLPDGKRGCEDTAVHARQPYARSWVLAGQGRDFSYHTEPVEDPDMATHAKYRLAWSGGDGKPLASSYGTHHRVSVVQNSGQLVRLREVGTALHGRDETYAVPAGAFHRSCVKPDAFHATLFYFDSSKGFDQDAPVLGPKHGTEYAAVKEMCGQSAAELARLVDDAR</sequence>
<accession>A0A6G1LDR2</accession>
<dbReference type="OrthoDB" id="423576at2759"/>
<feature type="non-terminal residue" evidence="1">
    <location>
        <position position="1"/>
    </location>
</feature>
<dbReference type="Proteomes" id="UP000799436">
    <property type="component" value="Unassembled WGS sequence"/>
</dbReference>
<gene>
    <name evidence="1" type="ORF">EJ03DRAFT_260628</name>
</gene>
<evidence type="ECO:0000313" key="2">
    <source>
        <dbReference type="Proteomes" id="UP000799436"/>
    </source>
</evidence>
<evidence type="ECO:0000313" key="1">
    <source>
        <dbReference type="EMBL" id="KAF2771081.1"/>
    </source>
</evidence>
<reference evidence="1" key="1">
    <citation type="journal article" date="2020" name="Stud. Mycol.">
        <title>101 Dothideomycetes genomes: a test case for predicting lifestyles and emergence of pathogens.</title>
        <authorList>
            <person name="Haridas S."/>
            <person name="Albert R."/>
            <person name="Binder M."/>
            <person name="Bloem J."/>
            <person name="Labutti K."/>
            <person name="Salamov A."/>
            <person name="Andreopoulos B."/>
            <person name="Baker S."/>
            <person name="Barry K."/>
            <person name="Bills G."/>
            <person name="Bluhm B."/>
            <person name="Cannon C."/>
            <person name="Castanera R."/>
            <person name="Culley D."/>
            <person name="Daum C."/>
            <person name="Ezra D."/>
            <person name="Gonzalez J."/>
            <person name="Henrissat B."/>
            <person name="Kuo A."/>
            <person name="Liang C."/>
            <person name="Lipzen A."/>
            <person name="Lutzoni F."/>
            <person name="Magnuson J."/>
            <person name="Mondo S."/>
            <person name="Nolan M."/>
            <person name="Ohm R."/>
            <person name="Pangilinan J."/>
            <person name="Park H.-J."/>
            <person name="Ramirez L."/>
            <person name="Alfaro M."/>
            <person name="Sun H."/>
            <person name="Tritt A."/>
            <person name="Yoshinaga Y."/>
            <person name="Zwiers L.-H."/>
            <person name="Turgeon B."/>
            <person name="Goodwin S."/>
            <person name="Spatafora J."/>
            <person name="Crous P."/>
            <person name="Grigoriev I."/>
        </authorList>
    </citation>
    <scope>NUCLEOTIDE SEQUENCE</scope>
    <source>
        <strain evidence="1">CBS 116005</strain>
    </source>
</reference>
<dbReference type="EMBL" id="ML995821">
    <property type="protein sequence ID" value="KAF2771081.1"/>
    <property type="molecule type" value="Genomic_DNA"/>
</dbReference>
<feature type="non-terminal residue" evidence="1">
    <location>
        <position position="200"/>
    </location>
</feature>
<keyword evidence="2" id="KW-1185">Reference proteome</keyword>
<organism evidence="1 2">
    <name type="scientific">Teratosphaeria nubilosa</name>
    <dbReference type="NCBI Taxonomy" id="161662"/>
    <lineage>
        <taxon>Eukaryota</taxon>
        <taxon>Fungi</taxon>
        <taxon>Dikarya</taxon>
        <taxon>Ascomycota</taxon>
        <taxon>Pezizomycotina</taxon>
        <taxon>Dothideomycetes</taxon>
        <taxon>Dothideomycetidae</taxon>
        <taxon>Mycosphaerellales</taxon>
        <taxon>Teratosphaeriaceae</taxon>
        <taxon>Teratosphaeria</taxon>
    </lineage>
</organism>